<feature type="compositionally biased region" description="Low complexity" evidence="6">
    <location>
        <begin position="16"/>
        <end position="27"/>
    </location>
</feature>
<keyword evidence="5" id="KW-0949">S-adenosyl-L-methionine</keyword>
<dbReference type="NCBIfam" id="TIGR02469">
    <property type="entry name" value="CbiT"/>
    <property type="match status" value="1"/>
</dbReference>
<dbReference type="Gene3D" id="3.40.1010.10">
    <property type="entry name" value="Cobalt-precorrin-4 Transmethylase, Domain 1"/>
    <property type="match status" value="1"/>
</dbReference>
<dbReference type="InterPro" id="IPR012818">
    <property type="entry name" value="CbiE"/>
</dbReference>
<accession>A0A939BZG2</accession>
<organism evidence="8 9">
    <name type="scientific">Nakamurella leprariae</name>
    <dbReference type="NCBI Taxonomy" id="2803911"/>
    <lineage>
        <taxon>Bacteria</taxon>
        <taxon>Bacillati</taxon>
        <taxon>Actinomycetota</taxon>
        <taxon>Actinomycetes</taxon>
        <taxon>Nakamurellales</taxon>
        <taxon>Nakamurellaceae</taxon>
        <taxon>Nakamurella</taxon>
    </lineage>
</organism>
<dbReference type="Gene3D" id="3.40.50.150">
    <property type="entry name" value="Vaccinia Virus protein VP39"/>
    <property type="match status" value="1"/>
</dbReference>
<dbReference type="PANTHER" id="PTHR43182:SF1">
    <property type="entry name" value="COBALT-PRECORRIN-7 C(5)-METHYLTRANSFERASE"/>
    <property type="match status" value="1"/>
</dbReference>
<reference evidence="8" key="1">
    <citation type="submission" date="2021-01" db="EMBL/GenBank/DDBJ databases">
        <title>YIM 132084 draft genome.</title>
        <authorList>
            <person name="An D."/>
        </authorList>
    </citation>
    <scope>NUCLEOTIDE SEQUENCE</scope>
    <source>
        <strain evidence="8">YIM 132084</strain>
    </source>
</reference>
<evidence type="ECO:0000256" key="3">
    <source>
        <dbReference type="ARBA" id="ARBA00022603"/>
    </source>
</evidence>
<gene>
    <name evidence="8" type="primary">cbiE</name>
    <name evidence="8" type="ORF">JL106_12585</name>
</gene>
<dbReference type="InterPro" id="IPR029063">
    <property type="entry name" value="SAM-dependent_MTases_sf"/>
</dbReference>
<dbReference type="AlphaFoldDB" id="A0A939BZG2"/>
<dbReference type="Pfam" id="PF00590">
    <property type="entry name" value="TP_methylase"/>
    <property type="match status" value="1"/>
</dbReference>
<dbReference type="InterPro" id="IPR014776">
    <property type="entry name" value="4pyrrole_Mease_sub2"/>
</dbReference>
<keyword evidence="9" id="KW-1185">Reference proteome</keyword>
<dbReference type="InterPro" id="IPR050714">
    <property type="entry name" value="Cobalamin_biosynth_MTase"/>
</dbReference>
<dbReference type="PANTHER" id="PTHR43182">
    <property type="entry name" value="COBALT-PRECORRIN-6B C(15)-METHYLTRANSFERASE (DECARBOXYLATING)"/>
    <property type="match status" value="1"/>
</dbReference>
<dbReference type="Gene3D" id="3.30.950.10">
    <property type="entry name" value="Methyltransferase, Cobalt-precorrin-4 Transmethylase, Domain 2"/>
    <property type="match status" value="1"/>
</dbReference>
<evidence type="ECO:0000256" key="6">
    <source>
        <dbReference type="SAM" id="MobiDB-lite"/>
    </source>
</evidence>
<keyword evidence="4" id="KW-0808">Transferase</keyword>
<evidence type="ECO:0000259" key="7">
    <source>
        <dbReference type="Pfam" id="PF00590"/>
    </source>
</evidence>
<evidence type="ECO:0000256" key="5">
    <source>
        <dbReference type="ARBA" id="ARBA00022691"/>
    </source>
</evidence>
<proteinExistence type="predicted"/>
<dbReference type="InterPro" id="IPR035996">
    <property type="entry name" value="4pyrrol_Methylase_sf"/>
</dbReference>
<dbReference type="InterPro" id="IPR000878">
    <property type="entry name" value="4pyrrol_Mease"/>
</dbReference>
<dbReference type="Proteomes" id="UP000663792">
    <property type="component" value="Unassembled WGS sequence"/>
</dbReference>
<feature type="compositionally biased region" description="Basic residues" evidence="6">
    <location>
        <begin position="1"/>
        <end position="11"/>
    </location>
</feature>
<comment type="caution">
    <text evidence="8">The sequence shown here is derived from an EMBL/GenBank/DDBJ whole genome shotgun (WGS) entry which is preliminary data.</text>
</comment>
<dbReference type="GO" id="GO:0032259">
    <property type="term" value="P:methylation"/>
    <property type="evidence" value="ECO:0007669"/>
    <property type="project" value="UniProtKB-KW"/>
</dbReference>
<evidence type="ECO:0000313" key="9">
    <source>
        <dbReference type="Proteomes" id="UP000663792"/>
    </source>
</evidence>
<feature type="domain" description="Tetrapyrrole methylase" evidence="7">
    <location>
        <begin position="69"/>
        <end position="256"/>
    </location>
</feature>
<keyword evidence="3" id="KW-0489">Methyltransferase</keyword>
<evidence type="ECO:0000313" key="8">
    <source>
        <dbReference type="EMBL" id="MBM9468115.1"/>
    </source>
</evidence>
<protein>
    <submittedName>
        <fullName evidence="8">Precorrin-6y C5,15-methyltransferase (Decarboxylating) subunit CbiE</fullName>
    </submittedName>
</protein>
<evidence type="ECO:0000256" key="4">
    <source>
        <dbReference type="ARBA" id="ARBA00022679"/>
    </source>
</evidence>
<feature type="region of interest" description="Disordered" evidence="6">
    <location>
        <begin position="1"/>
        <end position="36"/>
    </location>
</feature>
<dbReference type="InterPro" id="IPR014777">
    <property type="entry name" value="4pyrrole_Mease_sub1"/>
</dbReference>
<dbReference type="SUPFAM" id="SSF53335">
    <property type="entry name" value="S-adenosyl-L-methionine-dependent methyltransferases"/>
    <property type="match status" value="1"/>
</dbReference>
<keyword evidence="2" id="KW-0169">Cobalamin biosynthesis</keyword>
<dbReference type="GO" id="GO:0009236">
    <property type="term" value="P:cobalamin biosynthetic process"/>
    <property type="evidence" value="ECO:0007669"/>
    <property type="project" value="UniProtKB-KW"/>
</dbReference>
<dbReference type="InterPro" id="IPR014008">
    <property type="entry name" value="Cbl_synth_MTase_CbiT"/>
</dbReference>
<dbReference type="GO" id="GO:0008276">
    <property type="term" value="F:protein methyltransferase activity"/>
    <property type="evidence" value="ECO:0007669"/>
    <property type="project" value="InterPro"/>
</dbReference>
<comment type="pathway">
    <text evidence="1">Cofactor biosynthesis; adenosylcobalamin biosynthesis.</text>
</comment>
<dbReference type="EMBL" id="JAERWK010000016">
    <property type="protein sequence ID" value="MBM9468115.1"/>
    <property type="molecule type" value="Genomic_DNA"/>
</dbReference>
<evidence type="ECO:0000256" key="2">
    <source>
        <dbReference type="ARBA" id="ARBA00022573"/>
    </source>
</evidence>
<dbReference type="NCBIfam" id="TIGR02467">
    <property type="entry name" value="CbiE"/>
    <property type="match status" value="1"/>
</dbReference>
<name>A0A939BZG2_9ACTN</name>
<evidence type="ECO:0000256" key="1">
    <source>
        <dbReference type="ARBA" id="ARBA00004953"/>
    </source>
</evidence>
<dbReference type="CDD" id="cd11644">
    <property type="entry name" value="Precorrin-6Y-MT"/>
    <property type="match status" value="1"/>
</dbReference>
<sequence length="489" mass="50520">MIPQRHRRPARRERSAPVAHLPTLTPVPTDPTPADRAIGPAVGRAVGRAVDSATAGSTAPVGPAAPGRVAVVGIGLDGWSGLGAAARAALLGAQVVIGSPRQLVLLANTPVTAARRELPRPLRDGLPAMLADVADRRVVVLASGDPLVSGIGTTLIDLFGAGRVRVLPAVSSVALARARLGWSAESTEVVTVVGRDHAAVLAAVAPGRRVLVLSSDGRSPAVIAGLLHETGWGASEFTVLEHLGGPDETLIAGSAGTWPAERLVRPLHVLAVHCRVDPGGPAAPAPVGIGPLPRVGGLPDEAFEHDGQLTKRDLRASALARLAPQPGELLWDVGAGAGSVAIEWCRTDPTCAAVAIERNTTRAERITRNATRLGVPAVRVLTGVADDVLADLTAGPATGQAPDAVFVGGGATTPGLLEMCWRALRPGGRMVVHGVTLETEERLLGWYRERGGELVRLSVERVQPLGGFAGWTPSRAVVQWTGVRSVDVR</sequence>
<dbReference type="SUPFAM" id="SSF53790">
    <property type="entry name" value="Tetrapyrrole methylase"/>
    <property type="match status" value="1"/>
</dbReference>